<proteinExistence type="predicted"/>
<evidence type="ECO:0000313" key="1">
    <source>
        <dbReference type="EMBL" id="SVD88916.1"/>
    </source>
</evidence>
<sequence>MEMLLFQGIELPKGVCADLSEQQFDRLYAATIVHEKPLVNALGEGYKSVLTRDKVVEIFSRM</sequence>
<organism evidence="1">
    <name type="scientific">marine metagenome</name>
    <dbReference type="NCBI Taxonomy" id="408172"/>
    <lineage>
        <taxon>unclassified sequences</taxon>
        <taxon>metagenomes</taxon>
        <taxon>ecological metagenomes</taxon>
    </lineage>
</organism>
<dbReference type="AlphaFoldDB" id="A0A382Z0B1"/>
<gene>
    <name evidence="1" type="ORF">METZ01_LOCUS441770</name>
</gene>
<name>A0A382Z0B1_9ZZZZ</name>
<accession>A0A382Z0B1</accession>
<protein>
    <submittedName>
        <fullName evidence="1">Uncharacterized protein</fullName>
    </submittedName>
</protein>
<reference evidence="1" key="1">
    <citation type="submission" date="2018-05" db="EMBL/GenBank/DDBJ databases">
        <authorList>
            <person name="Lanie J.A."/>
            <person name="Ng W.-L."/>
            <person name="Kazmierczak K.M."/>
            <person name="Andrzejewski T.M."/>
            <person name="Davidsen T.M."/>
            <person name="Wayne K.J."/>
            <person name="Tettelin H."/>
            <person name="Glass J.I."/>
            <person name="Rusch D."/>
            <person name="Podicherti R."/>
            <person name="Tsui H.-C.T."/>
            <person name="Winkler M.E."/>
        </authorList>
    </citation>
    <scope>NUCLEOTIDE SEQUENCE</scope>
</reference>
<dbReference type="EMBL" id="UINC01179966">
    <property type="protein sequence ID" value="SVD88916.1"/>
    <property type="molecule type" value="Genomic_DNA"/>
</dbReference>